<dbReference type="InterPro" id="IPR027417">
    <property type="entry name" value="P-loop_NTPase"/>
</dbReference>
<dbReference type="InterPro" id="IPR036964">
    <property type="entry name" value="RASGEF_cat_dom_sf"/>
</dbReference>
<dbReference type="InterPro" id="IPR008937">
    <property type="entry name" value="Ras-like_GEF"/>
</dbReference>
<feature type="region of interest" description="Disordered" evidence="3">
    <location>
        <begin position="255"/>
        <end position="297"/>
    </location>
</feature>
<name>A0ABR4N0I2_9FUNG</name>
<dbReference type="Gene3D" id="1.10.840.10">
    <property type="entry name" value="Ras guanine-nucleotide exchange factors catalytic domain"/>
    <property type="match status" value="1"/>
</dbReference>
<feature type="compositionally biased region" description="Basic and acidic residues" evidence="3">
    <location>
        <begin position="347"/>
        <end position="365"/>
    </location>
</feature>
<evidence type="ECO:0000313" key="7">
    <source>
        <dbReference type="Proteomes" id="UP001527925"/>
    </source>
</evidence>
<dbReference type="Pfam" id="PF00617">
    <property type="entry name" value="RasGEF"/>
    <property type="match status" value="1"/>
</dbReference>
<evidence type="ECO:0000256" key="1">
    <source>
        <dbReference type="ARBA" id="ARBA00022658"/>
    </source>
</evidence>
<dbReference type="Gene3D" id="1.20.870.10">
    <property type="entry name" value="Son of sevenless (SoS) protein Chain: S domain 1"/>
    <property type="match status" value="1"/>
</dbReference>
<feature type="domain" description="N-terminal Ras-GEF" evidence="5">
    <location>
        <begin position="397"/>
        <end position="525"/>
    </location>
</feature>
<feature type="region of interest" description="Disordered" evidence="3">
    <location>
        <begin position="208"/>
        <end position="241"/>
    </location>
</feature>
<proteinExistence type="predicted"/>
<keyword evidence="1 2" id="KW-0344">Guanine-nucleotide releasing factor</keyword>
<keyword evidence="7" id="KW-1185">Reference proteome</keyword>
<dbReference type="SMART" id="SM00229">
    <property type="entry name" value="RasGEFN"/>
    <property type="match status" value="1"/>
</dbReference>
<dbReference type="CDD" id="cd00155">
    <property type="entry name" value="RasGEF"/>
    <property type="match status" value="1"/>
</dbReference>
<accession>A0ABR4N0I2</accession>
<dbReference type="CDD" id="cd06224">
    <property type="entry name" value="REM"/>
    <property type="match status" value="1"/>
</dbReference>
<feature type="compositionally biased region" description="Low complexity" evidence="3">
    <location>
        <begin position="223"/>
        <end position="239"/>
    </location>
</feature>
<evidence type="ECO:0008006" key="8">
    <source>
        <dbReference type="Google" id="ProtNLM"/>
    </source>
</evidence>
<evidence type="ECO:0000256" key="2">
    <source>
        <dbReference type="PROSITE-ProRule" id="PRU00168"/>
    </source>
</evidence>
<organism evidence="6 7">
    <name type="scientific">Polyrhizophydium stewartii</name>
    <dbReference type="NCBI Taxonomy" id="2732419"/>
    <lineage>
        <taxon>Eukaryota</taxon>
        <taxon>Fungi</taxon>
        <taxon>Fungi incertae sedis</taxon>
        <taxon>Chytridiomycota</taxon>
        <taxon>Chytridiomycota incertae sedis</taxon>
        <taxon>Chytridiomycetes</taxon>
        <taxon>Rhizophydiales</taxon>
        <taxon>Rhizophydiales incertae sedis</taxon>
        <taxon>Polyrhizophydium</taxon>
    </lineage>
</organism>
<gene>
    <name evidence="6" type="ORF">HK105_207484</name>
</gene>
<dbReference type="InterPro" id="IPR023578">
    <property type="entry name" value="Ras_GEF_dom_sf"/>
</dbReference>
<feature type="region of interest" description="Disordered" evidence="3">
    <location>
        <begin position="325"/>
        <end position="388"/>
    </location>
</feature>
<dbReference type="PROSITE" id="PS50212">
    <property type="entry name" value="RASGEF_NTER"/>
    <property type="match status" value="1"/>
</dbReference>
<evidence type="ECO:0000313" key="6">
    <source>
        <dbReference type="EMBL" id="KAL2913029.1"/>
    </source>
</evidence>
<feature type="region of interest" description="Disordered" evidence="3">
    <location>
        <begin position="1"/>
        <end position="32"/>
    </location>
</feature>
<dbReference type="InterPro" id="IPR001895">
    <property type="entry name" value="RASGEF_cat_dom"/>
</dbReference>
<sequence>MSIPPVSDLPQHQMQQQQQPQQQPPQQQQQPPPRFLFACVCPSRALVLGPLRHLISPEWDPENPEPFVFRCPVNGGGGVADCSILFDVVPESDIDTDADTPEAAVPPSLAASDAAILFYDVCDRLSFFSMPSMLDILRDMQIPAALLGCNLGQEDRVREVDYTLGSKLASVFDVTFMEMAAASDAQRDGMRMVCQELVRTIFRRADQSVPDASMPGSRSVSPAAMGTGSSQSAAAASSSHDALKAQLKMMRRLSAQLQHKPSHAASPAAVTPPPASAPLDAPVQHAAPAREAEPALTAPPRALYGSLQRGASIAAMASGESVRAAATAAQADPRHMSTQSVLSQDSSRSDGADDDSRSAAHRESHNSAPPVLARRVSDAPSNRSSASNASFASLVERRAVCEGCTFSELVERMTSADSHDVEFTKIILMLYPKFMRPSELLDRLVDRFDEYDKISDAPSGGRNASIHPVQLRVCNVLIHWVSNYWQDFNSEKMRFTLLVFLDVCSTRPAFAAVFQRLSRLVFTPSAEALAQEPTDWGMTDTDAGPASSDDTAQQADPQAPQGLLPVRPPTEITTAGAPPRGPPPSPGALLNACRALLDCESTAIAQQLCLMEWDLFKLVKASTRNQPRDLVNNLWSKSRKGKHTQSVMQGVQLFNEISSWVASAILAEAEPKARARVIAKFIRIAQALRMYNNYNSLIAVIAGINSSPIARLKHTLQHISDHQIYAEFKELEDLMSSFKSFARYRVALKQSSSPCIPYLGMFLRDLLYNDESHKDFKPDGTVNLHKFLLIGDVILMINNFQIRPYEWRRNAQLMELISGFPRMSEEYDFTPT</sequence>
<evidence type="ECO:0000256" key="3">
    <source>
        <dbReference type="SAM" id="MobiDB-lite"/>
    </source>
</evidence>
<feature type="region of interest" description="Disordered" evidence="3">
    <location>
        <begin position="531"/>
        <end position="586"/>
    </location>
</feature>
<dbReference type="PANTHER" id="PTHR23113">
    <property type="entry name" value="GUANINE NUCLEOTIDE EXCHANGE FACTOR"/>
    <property type="match status" value="1"/>
</dbReference>
<dbReference type="SMART" id="SM00147">
    <property type="entry name" value="RasGEF"/>
    <property type="match status" value="1"/>
</dbReference>
<dbReference type="SUPFAM" id="SSF48366">
    <property type="entry name" value="Ras GEF"/>
    <property type="match status" value="1"/>
</dbReference>
<dbReference type="EMBL" id="JADGIZ020000053">
    <property type="protein sequence ID" value="KAL2913029.1"/>
    <property type="molecule type" value="Genomic_DNA"/>
</dbReference>
<protein>
    <recommendedName>
        <fullName evidence="8">Ras guanine nucleotide exchange factor</fullName>
    </recommendedName>
</protein>
<feature type="domain" description="Ras-GEF" evidence="4">
    <location>
        <begin position="600"/>
        <end position="832"/>
    </location>
</feature>
<dbReference type="InterPro" id="IPR000651">
    <property type="entry name" value="Ras-like_Gua-exchang_fac_N"/>
</dbReference>
<dbReference type="Gene3D" id="3.40.50.300">
    <property type="entry name" value="P-loop containing nucleotide triphosphate hydrolases"/>
    <property type="match status" value="1"/>
</dbReference>
<evidence type="ECO:0000259" key="5">
    <source>
        <dbReference type="PROSITE" id="PS50212"/>
    </source>
</evidence>
<evidence type="ECO:0000259" key="4">
    <source>
        <dbReference type="PROSITE" id="PS50009"/>
    </source>
</evidence>
<dbReference type="Proteomes" id="UP001527925">
    <property type="component" value="Unassembled WGS sequence"/>
</dbReference>
<feature type="compositionally biased region" description="Low complexity" evidence="3">
    <location>
        <begin position="378"/>
        <end position="388"/>
    </location>
</feature>
<dbReference type="PANTHER" id="PTHR23113:SF348">
    <property type="entry name" value="GUANYL-NUCLEOTIDE EXCHANGE FACTOR RASGEF, PUTATIVE (AFU_ORTHOLOGUE AFUA_1G04700)-RELATED"/>
    <property type="match status" value="1"/>
</dbReference>
<feature type="compositionally biased region" description="Low complexity" evidence="3">
    <location>
        <begin position="545"/>
        <end position="561"/>
    </location>
</feature>
<comment type="caution">
    <text evidence="6">The sequence shown here is derived from an EMBL/GenBank/DDBJ whole genome shotgun (WGS) entry which is preliminary data.</text>
</comment>
<feature type="compositionally biased region" description="Low complexity" evidence="3">
    <location>
        <begin position="10"/>
        <end position="29"/>
    </location>
</feature>
<reference evidence="6 7" key="1">
    <citation type="submission" date="2023-09" db="EMBL/GenBank/DDBJ databases">
        <title>Pangenome analysis of Batrachochytrium dendrobatidis and related Chytrids.</title>
        <authorList>
            <person name="Yacoub M.N."/>
            <person name="Stajich J.E."/>
            <person name="James T.Y."/>
        </authorList>
    </citation>
    <scope>NUCLEOTIDE SEQUENCE [LARGE SCALE GENOMIC DNA]</scope>
    <source>
        <strain evidence="6 7">JEL0888</strain>
    </source>
</reference>
<dbReference type="PROSITE" id="PS50009">
    <property type="entry name" value="RASGEF_CAT"/>
    <property type="match status" value="1"/>
</dbReference>
<dbReference type="Pfam" id="PF00618">
    <property type="entry name" value="RasGEF_N"/>
    <property type="match status" value="1"/>
</dbReference>